<organism evidence="2 3">
    <name type="scientific">Comamonas antarctica</name>
    <dbReference type="NCBI Taxonomy" id="2743470"/>
    <lineage>
        <taxon>Bacteria</taxon>
        <taxon>Pseudomonadati</taxon>
        <taxon>Pseudomonadota</taxon>
        <taxon>Betaproteobacteria</taxon>
        <taxon>Burkholderiales</taxon>
        <taxon>Comamonadaceae</taxon>
        <taxon>Comamonas</taxon>
    </lineage>
</organism>
<name>A0A6N1X2I7_9BURK</name>
<gene>
    <name evidence="2" type="ORF">HUK68_03090</name>
</gene>
<dbReference type="Proteomes" id="UP000509579">
    <property type="component" value="Chromosome"/>
</dbReference>
<evidence type="ECO:0000256" key="1">
    <source>
        <dbReference type="SAM" id="MobiDB-lite"/>
    </source>
</evidence>
<reference evidence="2 3" key="1">
    <citation type="submission" date="2020-06" db="EMBL/GenBank/DDBJ databases">
        <title>Acidovorax antarctica sp. nov., isolated from Corinth ice sheet soil, Antarctic Fields Peninsula.</title>
        <authorList>
            <person name="Xu Q."/>
            <person name="Peng F."/>
        </authorList>
    </citation>
    <scope>NUCLEOTIDE SEQUENCE [LARGE SCALE GENOMIC DNA]</scope>
    <source>
        <strain evidence="2 3">16-35-5</strain>
    </source>
</reference>
<keyword evidence="3" id="KW-1185">Reference proteome</keyword>
<evidence type="ECO:0000313" key="3">
    <source>
        <dbReference type="Proteomes" id="UP000509579"/>
    </source>
</evidence>
<proteinExistence type="predicted"/>
<feature type="region of interest" description="Disordered" evidence="1">
    <location>
        <begin position="131"/>
        <end position="172"/>
    </location>
</feature>
<accession>A0A6N1X2I7</accession>
<feature type="compositionally biased region" description="Basic and acidic residues" evidence="1">
    <location>
        <begin position="153"/>
        <end position="172"/>
    </location>
</feature>
<sequence length="172" mass="19174">MDPSDHRAYGVFKPVGHMVVSFPDEASAAKGNEALTALGYERADIHRYTPEQMVAQCDADIARASPLAGVGQELNLVKAYRELAERGFHWLVLREDDDDRARRAADALHAEGAERAQLYGRFIIEEMITRSADMPQVKESPDSGLDPQTPSGQEKERAHMRPAESSDRDLKR</sequence>
<protein>
    <submittedName>
        <fullName evidence="2">Uncharacterized protein</fullName>
    </submittedName>
</protein>
<evidence type="ECO:0000313" key="2">
    <source>
        <dbReference type="EMBL" id="QKV51965.1"/>
    </source>
</evidence>
<dbReference type="AlphaFoldDB" id="A0A6N1X2I7"/>
<dbReference type="KEGG" id="aant:HUK68_03090"/>
<dbReference type="EMBL" id="CP054840">
    <property type="protein sequence ID" value="QKV51965.1"/>
    <property type="molecule type" value="Genomic_DNA"/>
</dbReference>
<dbReference type="RefSeq" id="WP_175502868.1">
    <property type="nucleotide sequence ID" value="NZ_CAURQT010000009.1"/>
</dbReference>